<reference evidence="4" key="1">
    <citation type="submission" date="2009-10" db="EMBL/GenBank/DDBJ databases">
        <title>Diversity of trophic interactions inside an arsenic-rich microbial ecosystem.</title>
        <authorList>
            <person name="Bertin P.N."/>
            <person name="Heinrich-Salmeron A."/>
            <person name="Pelletier E."/>
            <person name="Goulhen-Chollet F."/>
            <person name="Arsene-Ploetze F."/>
            <person name="Gallien S."/>
            <person name="Calteau A."/>
            <person name="Vallenet D."/>
            <person name="Casiot C."/>
            <person name="Chane-Woon-Ming B."/>
            <person name="Giloteaux L."/>
            <person name="Barakat M."/>
            <person name="Bonnefoy V."/>
            <person name="Bruneel O."/>
            <person name="Chandler M."/>
            <person name="Cleiss J."/>
            <person name="Duran R."/>
            <person name="Elbaz-Poulichet F."/>
            <person name="Fonknechten N."/>
            <person name="Lauga B."/>
            <person name="Mornico D."/>
            <person name="Ortet P."/>
            <person name="Schaeffer C."/>
            <person name="Siguier P."/>
            <person name="Alexander Thil Smith A."/>
            <person name="Van Dorsselaer A."/>
            <person name="Weissenbach J."/>
            <person name="Medigue C."/>
            <person name="Le Paslier D."/>
        </authorList>
    </citation>
    <scope>NUCLEOTIDE SEQUENCE</scope>
</reference>
<feature type="domain" description="MurNAc-LAA" evidence="3">
    <location>
        <begin position="316"/>
        <end position="471"/>
    </location>
</feature>
<dbReference type="EC" id="3.5.1.28" evidence="4"/>
<dbReference type="Gene3D" id="3.40.630.40">
    <property type="entry name" value="Zn-dependent exopeptidases"/>
    <property type="match status" value="1"/>
</dbReference>
<dbReference type="SMART" id="SM00646">
    <property type="entry name" value="Ami_3"/>
    <property type="match status" value="1"/>
</dbReference>
<protein>
    <submittedName>
        <fullName evidence="4">Putative N-acetylmuramoyl-L-alanine amidase</fullName>
        <ecNumber evidence="4">3.5.1.28</ecNumber>
    </submittedName>
</protein>
<dbReference type="GO" id="GO:0030288">
    <property type="term" value="C:outer membrane-bounded periplasmic space"/>
    <property type="evidence" value="ECO:0007669"/>
    <property type="project" value="TreeGrafter"/>
</dbReference>
<dbReference type="InterPro" id="IPR021731">
    <property type="entry name" value="AMIN_dom"/>
</dbReference>
<feature type="compositionally biased region" description="Low complexity" evidence="2">
    <location>
        <begin position="155"/>
        <end position="174"/>
    </location>
</feature>
<dbReference type="CDD" id="cd02696">
    <property type="entry name" value="MurNAc-LAA"/>
    <property type="match status" value="1"/>
</dbReference>
<dbReference type="InterPro" id="IPR050695">
    <property type="entry name" value="N-acetylmuramoyl_amidase_3"/>
</dbReference>
<evidence type="ECO:0000313" key="4">
    <source>
        <dbReference type="EMBL" id="CBH97856.1"/>
    </source>
</evidence>
<dbReference type="PANTHER" id="PTHR30404:SF0">
    <property type="entry name" value="N-ACETYLMURAMOYL-L-ALANINE AMIDASE AMIC"/>
    <property type="match status" value="1"/>
</dbReference>
<evidence type="ECO:0000259" key="3">
    <source>
        <dbReference type="SMART" id="SM00646"/>
    </source>
</evidence>
<dbReference type="EMBL" id="CABM01000048">
    <property type="protein sequence ID" value="CBH97856.1"/>
    <property type="molecule type" value="Genomic_DNA"/>
</dbReference>
<evidence type="ECO:0000256" key="2">
    <source>
        <dbReference type="SAM" id="MobiDB-lite"/>
    </source>
</evidence>
<dbReference type="SUPFAM" id="SSF53187">
    <property type="entry name" value="Zn-dependent exopeptidases"/>
    <property type="match status" value="1"/>
</dbReference>
<organism evidence="4">
    <name type="scientific">mine drainage metagenome</name>
    <dbReference type="NCBI Taxonomy" id="410659"/>
    <lineage>
        <taxon>unclassified sequences</taxon>
        <taxon>metagenomes</taxon>
        <taxon>ecological metagenomes</taxon>
    </lineage>
</organism>
<feature type="compositionally biased region" description="Basic and acidic residues" evidence="2">
    <location>
        <begin position="243"/>
        <end position="252"/>
    </location>
</feature>
<dbReference type="Pfam" id="PF11741">
    <property type="entry name" value="AMIN"/>
    <property type="match status" value="1"/>
</dbReference>
<evidence type="ECO:0000256" key="1">
    <source>
        <dbReference type="ARBA" id="ARBA00022801"/>
    </source>
</evidence>
<feature type="region of interest" description="Disordered" evidence="2">
    <location>
        <begin position="155"/>
        <end position="184"/>
    </location>
</feature>
<dbReference type="Gene3D" id="2.60.40.3500">
    <property type="match status" value="1"/>
</dbReference>
<dbReference type="AlphaFoldDB" id="E6PSE9"/>
<accession>E6PSE9</accession>
<feature type="region of interest" description="Disordered" evidence="2">
    <location>
        <begin position="197"/>
        <end position="252"/>
    </location>
</feature>
<name>E6PSE9_9ZZZZ</name>
<dbReference type="Pfam" id="PF01520">
    <property type="entry name" value="Amidase_3"/>
    <property type="match status" value="1"/>
</dbReference>
<dbReference type="GO" id="GO:0009253">
    <property type="term" value="P:peptidoglycan catabolic process"/>
    <property type="evidence" value="ECO:0007669"/>
    <property type="project" value="InterPro"/>
</dbReference>
<keyword evidence="1 4" id="KW-0378">Hydrolase</keyword>
<comment type="caution">
    <text evidence="4">The sequence shown here is derived from an EMBL/GenBank/DDBJ whole genome shotgun (WGS) entry which is preliminary data.</text>
</comment>
<dbReference type="PANTHER" id="PTHR30404">
    <property type="entry name" value="N-ACETYLMURAMOYL-L-ALANINE AMIDASE"/>
    <property type="match status" value="1"/>
</dbReference>
<proteinExistence type="predicted"/>
<sequence>MSADRRQFLIQTSTLALLLTTPMLARGATILSVRVWPAADYTRVTLESDQPLTATHFLVPEPPRLVVDVKGLELSPQLKELVGKIKPDDPFIKDVRVAQYAPGVVRMVFDLKQAVKPQVFNLLPVAAYENRMVFDLYPAQGDRLLAFMDREAALDGSPAPADAAGAALTSPSASQSARVAQAKPDSLGDWISQHRAELDGTGPARQPETLARGNAGRRNESGMRQPDALVADNNARTRTSEQPMRRDRRPERSVLLAIDPGHGGEDPGATGPSGVHEKDVVLLIGRHLRDLAMNTPNMRVMMTRDSDFFVPLWMRVEKAQRANADLFTSIHADGWFTPEARGASVYCLSDGGASSVEARMMAQRENASDAIGGIDINSRDYQVAKVLLDMSTTAQINASMKMAGPTLKKMGSLVHLHSRQVQQASFVVLKSPTVPSMLVETAFISNPEEEARLQTPAYRKQVARSIFEGIREYLATNPPLARRRTLV</sequence>
<gene>
    <name evidence="4" type="ORF">CARN2_3332</name>
</gene>
<dbReference type="GO" id="GO:0008745">
    <property type="term" value="F:N-acetylmuramoyl-L-alanine amidase activity"/>
    <property type="evidence" value="ECO:0007669"/>
    <property type="project" value="UniProtKB-EC"/>
</dbReference>
<dbReference type="InterPro" id="IPR002508">
    <property type="entry name" value="MurNAc-LAA_cat"/>
</dbReference>